<evidence type="ECO:0000313" key="3">
    <source>
        <dbReference type="Proteomes" id="UP000185728"/>
    </source>
</evidence>
<protein>
    <submittedName>
        <fullName evidence="2">Iron complex transport system substrate-binding protein</fullName>
    </submittedName>
</protein>
<organism evidence="2 3">
    <name type="scientific">Zobellia uliginosa</name>
    <dbReference type="NCBI Taxonomy" id="143224"/>
    <lineage>
        <taxon>Bacteria</taxon>
        <taxon>Pseudomonadati</taxon>
        <taxon>Bacteroidota</taxon>
        <taxon>Flavobacteriia</taxon>
        <taxon>Flavobacteriales</taxon>
        <taxon>Flavobacteriaceae</taxon>
        <taxon>Zobellia</taxon>
    </lineage>
</organism>
<dbReference type="EMBL" id="FTOB01000003">
    <property type="protein sequence ID" value="SIS64686.1"/>
    <property type="molecule type" value="Genomic_DNA"/>
</dbReference>
<dbReference type="RefSeq" id="WP_076454936.1">
    <property type="nucleotide sequence ID" value="NZ_FTOB01000003.1"/>
</dbReference>
<dbReference type="PROSITE" id="PS51257">
    <property type="entry name" value="PROKAR_LIPOPROTEIN"/>
    <property type="match status" value="1"/>
</dbReference>
<dbReference type="PROSITE" id="PS50983">
    <property type="entry name" value="FE_B12_PBP"/>
    <property type="match status" value="1"/>
</dbReference>
<comment type="caution">
    <text evidence="2">The sequence shown here is derived from an EMBL/GenBank/DDBJ whole genome shotgun (WGS) entry which is preliminary data.</text>
</comment>
<dbReference type="SUPFAM" id="SSF53807">
    <property type="entry name" value="Helical backbone' metal receptor"/>
    <property type="match status" value="1"/>
</dbReference>
<dbReference type="Pfam" id="PF01497">
    <property type="entry name" value="Peripla_BP_2"/>
    <property type="match status" value="1"/>
</dbReference>
<reference evidence="2 3" key="1">
    <citation type="submission" date="2017-01" db="EMBL/GenBank/DDBJ databases">
        <authorList>
            <person name="Varghese N."/>
            <person name="Submissions S."/>
        </authorList>
    </citation>
    <scope>NUCLEOTIDE SEQUENCE [LARGE SCALE GENOMIC DNA]</scope>
    <source>
        <strain evidence="2 3">DSM 2061</strain>
    </source>
</reference>
<dbReference type="PANTHER" id="PTHR30535:SF34">
    <property type="entry name" value="MOLYBDATE-BINDING PROTEIN MOLA"/>
    <property type="match status" value="1"/>
</dbReference>
<feature type="domain" description="Fe/B12 periplasmic-binding" evidence="1">
    <location>
        <begin position="97"/>
        <end position="369"/>
    </location>
</feature>
<evidence type="ECO:0000259" key="1">
    <source>
        <dbReference type="PROSITE" id="PS50983"/>
    </source>
</evidence>
<name>A0ABY1KQA5_9FLAO</name>
<dbReference type="InterPro" id="IPR050902">
    <property type="entry name" value="ABC_Transporter_SBP"/>
</dbReference>
<gene>
    <name evidence="2" type="ORF">SAMN05421766_103118</name>
</gene>
<dbReference type="PANTHER" id="PTHR30535">
    <property type="entry name" value="VITAMIN B12-BINDING PROTEIN"/>
    <property type="match status" value="1"/>
</dbReference>
<proteinExistence type="predicted"/>
<evidence type="ECO:0000313" key="2">
    <source>
        <dbReference type="EMBL" id="SIS64686.1"/>
    </source>
</evidence>
<sequence length="382" mass="42326">MKKIVFIALCALVLSCKREKKESTPITTSLPTITKITHATGFSIEKAAEGFTVIAVSSPWPGSEKTFKYALVDKEKMASLTLNSEAYDAIVAVPIERLVVTSTTHIPSLEALGVADRLVGFPNTDLISSEYTRKRILDASVKELGNNESINTEITISLNPEVVIGFGMNNRNKAYETIAHSNIPVVLNGDWTEESPLGKAEWIKFFAPFFQLETKADSIFSAIESSYQKTKALVAQVETKPTVLTGGLYKDVWHVAGGKSWMAQFLEDAKADYLYKDDTGTGGISLSLEAVLAKSQQADYWLNPSMITSYSEMEKANAHYTQFKAFKNKTIFSNTLAKGSTGGLLYYEMAPMKPDLVLKDLIHIFHPELLPDYEPFFFKPLE</sequence>
<dbReference type="Proteomes" id="UP000185728">
    <property type="component" value="Unassembled WGS sequence"/>
</dbReference>
<keyword evidence="3" id="KW-1185">Reference proteome</keyword>
<dbReference type="Gene3D" id="3.40.50.1980">
    <property type="entry name" value="Nitrogenase molybdenum iron protein domain"/>
    <property type="match status" value="2"/>
</dbReference>
<accession>A0ABY1KQA5</accession>
<dbReference type="InterPro" id="IPR002491">
    <property type="entry name" value="ABC_transptr_periplasmic_BD"/>
</dbReference>